<dbReference type="InterPro" id="IPR000385">
    <property type="entry name" value="MoaA_NifB_PqqE_Fe-S-bd_CS"/>
</dbReference>
<dbReference type="Proteomes" id="UP000000442">
    <property type="component" value="Chromosome"/>
</dbReference>
<dbReference type="Gene3D" id="3.30.420.130">
    <property type="entry name" value="Dinitrogenase iron-molybdenum cofactor biosynthesis domain"/>
    <property type="match status" value="1"/>
</dbReference>
<dbReference type="GO" id="GO:0032324">
    <property type="term" value="P:molybdopterin cofactor biosynthetic process"/>
    <property type="evidence" value="ECO:0007669"/>
    <property type="project" value="UniProtKB-ARBA"/>
</dbReference>
<evidence type="ECO:0000256" key="8">
    <source>
        <dbReference type="ARBA" id="ARBA00022723"/>
    </source>
</evidence>
<dbReference type="InterPro" id="IPR003731">
    <property type="entry name" value="Di-Nase_FeMo-co_biosynth"/>
</dbReference>
<dbReference type="PROSITE" id="PS01305">
    <property type="entry name" value="MOAA_NIFB_PQQE"/>
    <property type="match status" value="1"/>
</dbReference>
<dbReference type="UniPathway" id="UPA00782"/>
<dbReference type="KEGG" id="dat:HRM2_09740"/>
<dbReference type="Gene3D" id="3.20.20.70">
    <property type="entry name" value="Aldolase class I"/>
    <property type="match status" value="1"/>
</dbReference>
<evidence type="ECO:0000256" key="14">
    <source>
        <dbReference type="ARBA" id="ARBA00032102"/>
    </source>
</evidence>
<evidence type="ECO:0000256" key="3">
    <source>
        <dbReference type="ARBA" id="ARBA00005155"/>
    </source>
</evidence>
<evidence type="ECO:0000256" key="11">
    <source>
        <dbReference type="ARBA" id="ARBA00023231"/>
    </source>
</evidence>
<dbReference type="STRING" id="177437.HRM2_09740"/>
<dbReference type="InterPro" id="IPR006638">
    <property type="entry name" value="Elp3/MiaA/NifB-like_rSAM"/>
</dbReference>
<keyword evidence="6" id="KW-0004">4Fe-4S</keyword>
<evidence type="ECO:0000256" key="7">
    <source>
        <dbReference type="ARBA" id="ARBA00022691"/>
    </source>
</evidence>
<evidence type="ECO:0000256" key="5">
    <source>
        <dbReference type="ARBA" id="ARBA00021702"/>
    </source>
</evidence>
<keyword evidence="12" id="KW-0456">Lyase</keyword>
<dbReference type="EMBL" id="CP001087">
    <property type="protein sequence ID" value="ACN14086.1"/>
    <property type="molecule type" value="Genomic_DNA"/>
</dbReference>
<comment type="function">
    <text evidence="2">Involved in the biosynthesis of the iron-molybdenum cofactor (FeMo-co or M-cluster) found in the dinitrogenase enzyme of the nitrogenase complex in nitrogen-fixing microorganisms. NifB catalyzes the crucial step of radical SAM-dependent carbide insertion that occurs concomitant with the insertion of a 9th sulfur and the rearrangement/coupling of two [4Fe-4S] clusters into a [8Fe-9S-C] cluster, the precursor to the M-cluster.</text>
</comment>
<sequence length="424" mass="46810">MNIENHPCFNANACKSWGRVHLPVAPRCNIQCNFCNRKFDCVNESRPGVCSSILSPFQAMEYLKQVVNRKKNISVVGIAGPGDPFANPEQTLTTIEMISKKYPDMLLCLASNGLNLPEYLDDIARFNVSHVSITINAIDLAISEKIYSWVRFGKKSLAPGQGVKLLLEKQLASVAGLKERGIIVKVNTIVLPGINDHHVTDIAKEMAKMGVDLLNCMPYYPNEGSNFAHLREPSREEIAKIQADAQKYLPQMKHCKRCRADAVGILGEEPDKVLMESLKTCASMEETPEIEMEDPARPHVAVATREGVLVNQHLGEATELAIYDISREEVVLVEQREMPRPGDGSSRWQVVADQLKDCHLILVSGVGETPKALLTNEGFEILEVNGLIQEVVDAVKNKQNISHLVKRAPLDCRAECSGGGMGCM</sequence>
<comment type="pathway">
    <text evidence="3">Cofactor biosynthesis; Fe-Mo cofactor biosynthesis.</text>
</comment>
<name>C0QKL5_DESAH</name>
<dbReference type="InterPro" id="IPR013785">
    <property type="entry name" value="Aldolase_TIM"/>
</dbReference>
<keyword evidence="17" id="KW-1185">Reference proteome</keyword>
<evidence type="ECO:0000256" key="12">
    <source>
        <dbReference type="ARBA" id="ARBA00023239"/>
    </source>
</evidence>
<dbReference type="eggNOG" id="COG0535">
    <property type="taxonomic scope" value="Bacteria"/>
</dbReference>
<dbReference type="GO" id="GO:0016829">
    <property type="term" value="F:lyase activity"/>
    <property type="evidence" value="ECO:0007669"/>
    <property type="project" value="UniProtKB-KW"/>
</dbReference>
<comment type="similarity">
    <text evidence="4">Belongs to the radical SAM superfamily. NifB family.</text>
</comment>
<dbReference type="Pfam" id="PF04055">
    <property type="entry name" value="Radical_SAM"/>
    <property type="match status" value="1"/>
</dbReference>
<dbReference type="PANTHER" id="PTHR43787">
    <property type="entry name" value="FEMO COFACTOR BIOSYNTHESIS PROTEIN NIFB-RELATED"/>
    <property type="match status" value="1"/>
</dbReference>
<dbReference type="OrthoDB" id="9785734at2"/>
<dbReference type="SMART" id="SM00729">
    <property type="entry name" value="Elp3"/>
    <property type="match status" value="1"/>
</dbReference>
<organism evidence="16 17">
    <name type="scientific">Desulforapulum autotrophicum (strain ATCC 43914 / DSM 3382 / VKM B-1955 / HRM2)</name>
    <name type="common">Desulfobacterium autotrophicum</name>
    <dbReference type="NCBI Taxonomy" id="177437"/>
    <lineage>
        <taxon>Bacteria</taxon>
        <taxon>Pseudomonadati</taxon>
        <taxon>Thermodesulfobacteriota</taxon>
        <taxon>Desulfobacteria</taxon>
        <taxon>Desulfobacterales</taxon>
        <taxon>Desulfobacteraceae</taxon>
        <taxon>Desulforapulum</taxon>
    </lineage>
</organism>
<gene>
    <name evidence="16" type="primary">nifB2</name>
    <name evidence="16" type="ordered locus">HRM2_09740</name>
</gene>
<dbReference type="GO" id="GO:0051539">
    <property type="term" value="F:4 iron, 4 sulfur cluster binding"/>
    <property type="evidence" value="ECO:0007669"/>
    <property type="project" value="UniProtKB-KW"/>
</dbReference>
<dbReference type="CDD" id="cd01335">
    <property type="entry name" value="Radical_SAM"/>
    <property type="match status" value="1"/>
</dbReference>
<evidence type="ECO:0000256" key="13">
    <source>
        <dbReference type="ARBA" id="ARBA00030926"/>
    </source>
</evidence>
<accession>C0QKL5</accession>
<evidence type="ECO:0000256" key="1">
    <source>
        <dbReference type="ARBA" id="ARBA00001966"/>
    </source>
</evidence>
<feature type="domain" description="Radical SAM core" evidence="15">
    <location>
        <begin position="14"/>
        <end position="259"/>
    </location>
</feature>
<evidence type="ECO:0000256" key="4">
    <source>
        <dbReference type="ARBA" id="ARBA00006804"/>
    </source>
</evidence>
<evidence type="ECO:0000313" key="16">
    <source>
        <dbReference type="EMBL" id="ACN14086.1"/>
    </source>
</evidence>
<dbReference type="AlphaFoldDB" id="C0QKL5"/>
<dbReference type="InterPro" id="IPR058240">
    <property type="entry name" value="rSAM_sf"/>
</dbReference>
<dbReference type="SUPFAM" id="SSF102114">
    <property type="entry name" value="Radical SAM enzymes"/>
    <property type="match status" value="1"/>
</dbReference>
<dbReference type="RefSeq" id="WP_015902875.1">
    <property type="nucleotide sequence ID" value="NC_012108.1"/>
</dbReference>
<keyword evidence="11" id="KW-0535">Nitrogen fixation</keyword>
<evidence type="ECO:0000256" key="9">
    <source>
        <dbReference type="ARBA" id="ARBA00023004"/>
    </source>
</evidence>
<dbReference type="GO" id="GO:0046872">
    <property type="term" value="F:metal ion binding"/>
    <property type="evidence" value="ECO:0007669"/>
    <property type="project" value="UniProtKB-KW"/>
</dbReference>
<dbReference type="HOGENOM" id="CLU_027639_0_0_7"/>
<dbReference type="eggNOG" id="COG1433">
    <property type="taxonomic scope" value="Bacteria"/>
</dbReference>
<evidence type="ECO:0000256" key="2">
    <source>
        <dbReference type="ARBA" id="ARBA00003522"/>
    </source>
</evidence>
<keyword evidence="8" id="KW-0479">Metal-binding</keyword>
<dbReference type="Pfam" id="PF02579">
    <property type="entry name" value="Nitro_FeMo-Co"/>
    <property type="match status" value="1"/>
</dbReference>
<comment type="cofactor">
    <cofactor evidence="1">
        <name>[4Fe-4S] cluster</name>
        <dbReference type="ChEBI" id="CHEBI:49883"/>
    </cofactor>
</comment>
<dbReference type="InterPro" id="IPR007197">
    <property type="entry name" value="rSAM"/>
</dbReference>
<reference evidence="16 17" key="1">
    <citation type="journal article" date="2009" name="Environ. Microbiol.">
        <title>Genome sequence of Desulfobacterium autotrophicum HRM2, a marine sulfate reducer oxidizing organic carbon completely to carbon dioxide.</title>
        <authorList>
            <person name="Strittmatter A.W."/>
            <person name="Liesegang H."/>
            <person name="Rabus R."/>
            <person name="Decker I."/>
            <person name="Amann J."/>
            <person name="Andres S."/>
            <person name="Henne A."/>
            <person name="Fricke W.F."/>
            <person name="Martinez-Arias R."/>
            <person name="Bartels D."/>
            <person name="Goesmann A."/>
            <person name="Krause L."/>
            <person name="Puehler A."/>
            <person name="Klenk H.P."/>
            <person name="Richter M."/>
            <person name="Schuler M."/>
            <person name="Gloeckner F.O."/>
            <person name="Meyerdierks A."/>
            <person name="Gottschalk G."/>
            <person name="Amann R."/>
        </authorList>
    </citation>
    <scope>NUCLEOTIDE SEQUENCE [LARGE SCALE GENOMIC DNA]</scope>
    <source>
        <strain evidence="17">ATCC 43914 / DSM 3382 / HRM2</strain>
    </source>
</reference>
<evidence type="ECO:0000256" key="10">
    <source>
        <dbReference type="ARBA" id="ARBA00023014"/>
    </source>
</evidence>
<evidence type="ECO:0000259" key="15">
    <source>
        <dbReference type="PROSITE" id="PS51918"/>
    </source>
</evidence>
<keyword evidence="10" id="KW-0411">Iron-sulfur</keyword>
<protein>
    <recommendedName>
        <fullName evidence="5">FeMo cofactor biosynthesis protein NifB</fullName>
    </recommendedName>
    <alternativeName>
        <fullName evidence="14">Nitrogenase cofactor maturase NifB</fullName>
    </alternativeName>
    <alternativeName>
        <fullName evidence="13">Radical SAM assemblase NifB</fullName>
    </alternativeName>
</protein>
<dbReference type="PROSITE" id="PS51918">
    <property type="entry name" value="RADICAL_SAM"/>
    <property type="match status" value="1"/>
</dbReference>
<keyword evidence="9" id="KW-0408">Iron</keyword>
<proteinExistence type="inferred from homology"/>
<evidence type="ECO:0000256" key="6">
    <source>
        <dbReference type="ARBA" id="ARBA00022485"/>
    </source>
</evidence>
<keyword evidence="7" id="KW-0949">S-adenosyl-L-methionine</keyword>
<dbReference type="SFLD" id="SFLDG01068">
    <property type="entry name" value="FeMo_cofactor_biosynthesis_pro"/>
    <property type="match status" value="1"/>
</dbReference>
<dbReference type="InterPro" id="IPR036105">
    <property type="entry name" value="DiNase_FeMo-co_biosyn_sf"/>
</dbReference>
<dbReference type="SFLD" id="SFLDF00281">
    <property type="entry name" value="FeMo_cofactor_biosynthesis_pro"/>
    <property type="match status" value="1"/>
</dbReference>
<dbReference type="SUPFAM" id="SSF53146">
    <property type="entry name" value="Nitrogenase accessory factor-like"/>
    <property type="match status" value="1"/>
</dbReference>
<dbReference type="SFLD" id="SFLDS00029">
    <property type="entry name" value="Radical_SAM"/>
    <property type="match status" value="1"/>
</dbReference>
<dbReference type="PANTHER" id="PTHR43787:SF13">
    <property type="entry name" value="FEMO COFACTOR BIOSYNTHESIS PROTEIN NIFB"/>
    <property type="match status" value="1"/>
</dbReference>
<evidence type="ECO:0000313" key="17">
    <source>
        <dbReference type="Proteomes" id="UP000000442"/>
    </source>
</evidence>
<dbReference type="SFLD" id="SFLDG01067">
    <property type="entry name" value="SPASM/twitch_domain_containing"/>
    <property type="match status" value="1"/>
</dbReference>